<evidence type="ECO:0000313" key="2">
    <source>
        <dbReference type="EMBL" id="SPL70579.1"/>
    </source>
</evidence>
<keyword evidence="1" id="KW-0812">Transmembrane</keyword>
<dbReference type="AlphaFoldDB" id="A0A2U3MZ44"/>
<evidence type="ECO:0000313" key="3">
    <source>
        <dbReference type="Proteomes" id="UP000245974"/>
    </source>
</evidence>
<name>A0A2U3MZ44_9GAMM</name>
<reference evidence="3" key="1">
    <citation type="submission" date="2018-03" db="EMBL/GenBank/DDBJ databases">
        <authorList>
            <person name="Blom J."/>
        </authorList>
    </citation>
    <scope>NUCLEOTIDE SEQUENCE [LARGE SCALE GENOMIC DNA]</scope>
    <source>
        <strain evidence="3">KPC-SM-21</strain>
    </source>
</reference>
<gene>
    <name evidence="2" type="ORF">KPC_1757</name>
</gene>
<accession>A0A2U3MZ44</accession>
<sequence length="44" mass="5146">MTNSFSWLKTLIIIAIILLIGLAIILWLNTPYLFDYFNMAFCPH</sequence>
<dbReference type="InParanoid" id="A0A2U3MZ44"/>
<evidence type="ECO:0008006" key="4">
    <source>
        <dbReference type="Google" id="ProtNLM"/>
    </source>
</evidence>
<dbReference type="EMBL" id="OOGT01000068">
    <property type="protein sequence ID" value="SPL70579.1"/>
    <property type="molecule type" value="Genomic_DNA"/>
</dbReference>
<protein>
    <recommendedName>
        <fullName evidence="4">Signal pepetide</fullName>
    </recommendedName>
</protein>
<organism evidence="2 3">
    <name type="scientific">Acinetobacter stercoris</name>
    <dbReference type="NCBI Taxonomy" id="2126983"/>
    <lineage>
        <taxon>Bacteria</taxon>
        <taxon>Pseudomonadati</taxon>
        <taxon>Pseudomonadota</taxon>
        <taxon>Gammaproteobacteria</taxon>
        <taxon>Moraxellales</taxon>
        <taxon>Moraxellaceae</taxon>
        <taxon>Acinetobacter</taxon>
    </lineage>
</organism>
<keyword evidence="1" id="KW-0472">Membrane</keyword>
<feature type="transmembrane region" description="Helical" evidence="1">
    <location>
        <begin position="7"/>
        <end position="28"/>
    </location>
</feature>
<dbReference type="Proteomes" id="UP000245974">
    <property type="component" value="Unassembled WGS sequence"/>
</dbReference>
<proteinExistence type="predicted"/>
<evidence type="ECO:0000256" key="1">
    <source>
        <dbReference type="SAM" id="Phobius"/>
    </source>
</evidence>
<keyword evidence="1" id="KW-1133">Transmembrane helix</keyword>
<keyword evidence="3" id="KW-1185">Reference proteome</keyword>